<evidence type="ECO:0000256" key="3">
    <source>
        <dbReference type="ARBA" id="ARBA00022692"/>
    </source>
</evidence>
<evidence type="ECO:0000256" key="8">
    <source>
        <dbReference type="SAM" id="Phobius"/>
    </source>
</evidence>
<dbReference type="OrthoDB" id="19261at2759"/>
<dbReference type="Proteomes" id="UP000327118">
    <property type="component" value="Unassembled WGS sequence"/>
</dbReference>
<dbReference type="Pfam" id="PF16010">
    <property type="entry name" value="CDH-cyt"/>
    <property type="match status" value="1"/>
</dbReference>
<dbReference type="InterPro" id="IPR006593">
    <property type="entry name" value="Cyt_b561/ferric_Rdtase_TM"/>
</dbReference>
<keyword evidence="5 8" id="KW-1133">Transmembrane helix</keyword>
<accession>A0A5N6Z299</accession>
<dbReference type="PANTHER" id="PTHR47797">
    <property type="entry name" value="DEHYDROGENASE, PUTATIVE (AFU_ORTHOLOGUE AFUA_8G05805)-RELATED"/>
    <property type="match status" value="1"/>
</dbReference>
<keyword evidence="4" id="KW-0249">Electron transport</keyword>
<dbReference type="CDD" id="cd09630">
    <property type="entry name" value="CDH_like_cytochrome"/>
    <property type="match status" value="1"/>
</dbReference>
<evidence type="ECO:0000313" key="11">
    <source>
        <dbReference type="EMBL" id="KAE8351782.1"/>
    </source>
</evidence>
<dbReference type="InterPro" id="IPR015920">
    <property type="entry name" value="Cellobiose_DH-like_cyt"/>
</dbReference>
<reference evidence="12" key="1">
    <citation type="submission" date="2019-04" db="EMBL/GenBank/DDBJ databases">
        <title>Friends and foes A comparative genomics studyof 23 Aspergillus species from section Flavi.</title>
        <authorList>
            <consortium name="DOE Joint Genome Institute"/>
            <person name="Kjaerbolling I."/>
            <person name="Vesth T."/>
            <person name="Frisvad J.C."/>
            <person name="Nybo J.L."/>
            <person name="Theobald S."/>
            <person name="Kildgaard S."/>
            <person name="Isbrandt T."/>
            <person name="Kuo A."/>
            <person name="Sato A."/>
            <person name="Lyhne E.K."/>
            <person name="Kogle M.E."/>
            <person name="Wiebenga A."/>
            <person name="Kun R.S."/>
            <person name="Lubbers R.J."/>
            <person name="Makela M.R."/>
            <person name="Barry K."/>
            <person name="Chovatia M."/>
            <person name="Clum A."/>
            <person name="Daum C."/>
            <person name="Haridas S."/>
            <person name="He G."/>
            <person name="LaButti K."/>
            <person name="Lipzen A."/>
            <person name="Mondo S."/>
            <person name="Riley R."/>
            <person name="Salamov A."/>
            <person name="Simmons B.A."/>
            <person name="Magnuson J.K."/>
            <person name="Henrissat B."/>
            <person name="Mortensen U.H."/>
            <person name="Larsen T.O."/>
            <person name="Devries R.P."/>
            <person name="Grigoriev I.V."/>
            <person name="Machida M."/>
            <person name="Baker S.E."/>
            <person name="Andersen M.R."/>
        </authorList>
    </citation>
    <scope>NUCLEOTIDE SEQUENCE [LARGE SCALE GENOMIC DNA]</scope>
    <source>
        <strain evidence="12">CBS 553.77</strain>
    </source>
</reference>
<evidence type="ECO:0000256" key="5">
    <source>
        <dbReference type="ARBA" id="ARBA00022989"/>
    </source>
</evidence>
<dbReference type="SMART" id="SM00665">
    <property type="entry name" value="B561"/>
    <property type="match status" value="1"/>
</dbReference>
<comment type="subcellular location">
    <subcellularLocation>
        <location evidence="1">Membrane</location>
    </subcellularLocation>
</comment>
<sequence>MSCSLSVLLAVTLVLVPSIWGQIITYSPSKAGGISYSINIPENTVQNINGTIYLQLSAPSNIEWVALSQGMQMTGGNIFVVYASPDGNVTLSPRKALGHQGVFYDPTIQAYLLEGSGIHDGMLTANIRCDSCLRLNNGESILGIASSWGWATCYEETLVSGDISANIHKHDYHGIFTLDLTPAVGGNSSNPFTDLTYSRLDATPLSKQHQIDDAMLHKKRIAHGVMTPAAFVLWFPGFALLLHLFPSPYTVMWIHAPLQILAISLAVAGLIIGVSLQKDLNELGGYHPIIGYVSIGAVVLFQPFLGFMQHRHFRRSGGASGYGVSHRWVGRICIGIGIINGGIGFHYASQRTPDIPTIAPMIYGGLCAGVCMFYVFVITRSRGKAKLQAARAESGPEYFQSKGQLGQRSDHVGSALSSSDTTTSHLSEEKLRFP</sequence>
<feature type="transmembrane region" description="Helical" evidence="8">
    <location>
        <begin position="289"/>
        <end position="307"/>
    </location>
</feature>
<feature type="compositionally biased region" description="Low complexity" evidence="7">
    <location>
        <begin position="414"/>
        <end position="425"/>
    </location>
</feature>
<dbReference type="CDD" id="cd08760">
    <property type="entry name" value="Cyt_b561_FRRS1_like"/>
    <property type="match status" value="1"/>
</dbReference>
<keyword evidence="12" id="KW-1185">Reference proteome</keyword>
<feature type="region of interest" description="Disordered" evidence="7">
    <location>
        <begin position="397"/>
        <end position="434"/>
    </location>
</feature>
<dbReference type="EMBL" id="ML739155">
    <property type="protein sequence ID" value="KAE8351782.1"/>
    <property type="molecule type" value="Genomic_DNA"/>
</dbReference>
<proteinExistence type="predicted"/>
<dbReference type="GO" id="GO:0016020">
    <property type="term" value="C:membrane"/>
    <property type="evidence" value="ECO:0007669"/>
    <property type="project" value="UniProtKB-SubCell"/>
</dbReference>
<dbReference type="Gene3D" id="1.20.120.1770">
    <property type="match status" value="1"/>
</dbReference>
<feature type="signal peptide" evidence="9">
    <location>
        <begin position="1"/>
        <end position="21"/>
    </location>
</feature>
<keyword evidence="3 8" id="KW-0812">Transmembrane</keyword>
<dbReference type="SUPFAM" id="SSF49344">
    <property type="entry name" value="CBD9-like"/>
    <property type="match status" value="1"/>
</dbReference>
<keyword evidence="9" id="KW-0732">Signal</keyword>
<feature type="transmembrane region" description="Helical" evidence="8">
    <location>
        <begin position="225"/>
        <end position="245"/>
    </location>
</feature>
<protein>
    <recommendedName>
        <fullName evidence="10">Cytochrome b561 domain-containing protein</fullName>
    </recommendedName>
</protein>
<feature type="chain" id="PRO_5025003309" description="Cytochrome b561 domain-containing protein" evidence="9">
    <location>
        <begin position="22"/>
        <end position="434"/>
    </location>
</feature>
<gene>
    <name evidence="11" type="ORF">BDV28DRAFT_149667</name>
</gene>
<evidence type="ECO:0000256" key="7">
    <source>
        <dbReference type="SAM" id="MobiDB-lite"/>
    </source>
</evidence>
<feature type="transmembrane region" description="Helical" evidence="8">
    <location>
        <begin position="328"/>
        <end position="348"/>
    </location>
</feature>
<organism evidence="11 12">
    <name type="scientific">Aspergillus coremiiformis</name>
    <dbReference type="NCBI Taxonomy" id="138285"/>
    <lineage>
        <taxon>Eukaryota</taxon>
        <taxon>Fungi</taxon>
        <taxon>Dikarya</taxon>
        <taxon>Ascomycota</taxon>
        <taxon>Pezizomycotina</taxon>
        <taxon>Eurotiomycetes</taxon>
        <taxon>Eurotiomycetidae</taxon>
        <taxon>Eurotiales</taxon>
        <taxon>Aspergillaceae</taxon>
        <taxon>Aspergillus</taxon>
        <taxon>Aspergillus subgen. Circumdati</taxon>
    </lineage>
</organism>
<feature type="domain" description="Cytochrome b561" evidence="10">
    <location>
        <begin position="222"/>
        <end position="345"/>
    </location>
</feature>
<evidence type="ECO:0000256" key="2">
    <source>
        <dbReference type="ARBA" id="ARBA00022448"/>
    </source>
</evidence>
<feature type="transmembrane region" description="Helical" evidence="8">
    <location>
        <begin position="257"/>
        <end position="277"/>
    </location>
</feature>
<keyword evidence="2" id="KW-0813">Transport</keyword>
<evidence type="ECO:0000313" key="12">
    <source>
        <dbReference type="Proteomes" id="UP000327118"/>
    </source>
</evidence>
<evidence type="ECO:0000256" key="4">
    <source>
        <dbReference type="ARBA" id="ARBA00022982"/>
    </source>
</evidence>
<evidence type="ECO:0000256" key="1">
    <source>
        <dbReference type="ARBA" id="ARBA00004370"/>
    </source>
</evidence>
<name>A0A5N6Z299_9EURO</name>
<dbReference type="PANTHER" id="PTHR47797:SF1">
    <property type="entry name" value="CYTOCHROME B561 DOMAIN-CONTAINING PROTEIN-RELATED"/>
    <property type="match status" value="1"/>
</dbReference>
<dbReference type="Gene3D" id="2.60.40.1210">
    <property type="entry name" value="Cellobiose dehydrogenase, cytochrome domain"/>
    <property type="match status" value="1"/>
</dbReference>
<feature type="transmembrane region" description="Helical" evidence="8">
    <location>
        <begin position="360"/>
        <end position="378"/>
    </location>
</feature>
<evidence type="ECO:0000256" key="6">
    <source>
        <dbReference type="ARBA" id="ARBA00023136"/>
    </source>
</evidence>
<dbReference type="AlphaFoldDB" id="A0A5N6Z299"/>
<evidence type="ECO:0000256" key="9">
    <source>
        <dbReference type="SAM" id="SignalP"/>
    </source>
</evidence>
<evidence type="ECO:0000259" key="10">
    <source>
        <dbReference type="SMART" id="SM00665"/>
    </source>
</evidence>
<keyword evidence="6 8" id="KW-0472">Membrane</keyword>